<protein>
    <submittedName>
        <fullName evidence="1">Uncharacterized protein</fullName>
    </submittedName>
</protein>
<dbReference type="PANTHER" id="PTHR21274">
    <property type="entry name" value="MECKELIN"/>
    <property type="match status" value="1"/>
</dbReference>
<sequence>MEKLEGKEAILLSWKRLFFILTIDETIGINNEILELSQPSLCKNDEYFDTKYFSCRKCNIFDFLEPSTDHLRCVCNKFSKTIGFKNGNPVCRKCDYNQTVTTDGKDCIVCKNNICKCSSNEILMERNWNGTLLSSIECLPCPKDTYPSKENSKCLPCNNLDNRNQRNCICPMASHVRIQGYCLNKDNLSDWPDVKSTYTIKFQSENIDSYYLRTKLQAAMYFCKNKDKMSCEHLSHICVLSLYVNSIQCALFMQTHMAPVKLFYNKDETSLILNAKNITQIYSLGKDDDNNTLNFTMATFSLEGKLLEIDSPNMPCHFLTNVRFGVNLNKKCIITVKDLLNMEVKFTQLYLTFKEEEKVLSHAVPIYIKKEYENDYDILETQLVRKFFFVDNISGIKALPNFVTGTFLKKSNLSVLRYMKSFTILVNICGKARGKIYPPIVIIEYGELMEHQISRNVEVTIDYKVTFALKENHINSNTQIFIGILSSIAIINSALRTWTYCKKNYGCTPNATVSLWFFIYVMGQTIPYTLLPTISDEKNIQIFTIIGFCLKRCRIYVKTRFQLV</sequence>
<comment type="caution">
    <text evidence="1">The sequence shown here is derived from an EMBL/GenBank/DDBJ whole genome shotgun (WGS) entry which is preliminary data.</text>
</comment>
<dbReference type="InterPro" id="IPR019170">
    <property type="entry name" value="Meckelin"/>
</dbReference>
<proteinExistence type="predicted"/>
<reference evidence="1" key="1">
    <citation type="journal article" date="2020" name="G3 (Bethesda)">
        <title>High-Quality Assemblies for Three Invasive Social Wasps from the &lt;i&gt;Vespula&lt;/i&gt; Genus.</title>
        <authorList>
            <person name="Harrop T.W.R."/>
            <person name="Guhlin J."/>
            <person name="McLaughlin G.M."/>
            <person name="Permina E."/>
            <person name="Stockwell P."/>
            <person name="Gilligan J."/>
            <person name="Le Lec M.F."/>
            <person name="Gruber M.A.M."/>
            <person name="Quinn O."/>
            <person name="Lovegrove M."/>
            <person name="Duncan E.J."/>
            <person name="Remnant E.J."/>
            <person name="Van Eeckhoven J."/>
            <person name="Graham B."/>
            <person name="Knapp R.A."/>
            <person name="Langford K.W."/>
            <person name="Kronenberg Z."/>
            <person name="Press M.O."/>
            <person name="Eacker S.M."/>
            <person name="Wilson-Rankin E.E."/>
            <person name="Purcell J."/>
            <person name="Lester P.J."/>
            <person name="Dearden P.K."/>
        </authorList>
    </citation>
    <scope>NUCLEOTIDE SEQUENCE</scope>
    <source>
        <strain evidence="1">Marl-1</strain>
    </source>
</reference>
<accession>A0A834N122</accession>
<dbReference type="EMBL" id="JACSEA010000009">
    <property type="protein sequence ID" value="KAF7392492.1"/>
    <property type="molecule type" value="Genomic_DNA"/>
</dbReference>
<dbReference type="GO" id="GO:0036038">
    <property type="term" value="C:MKS complex"/>
    <property type="evidence" value="ECO:0007669"/>
    <property type="project" value="InterPro"/>
</dbReference>
<gene>
    <name evidence="1" type="ORF">HZH66_008325</name>
</gene>
<dbReference type="AlphaFoldDB" id="A0A834N122"/>
<evidence type="ECO:0000313" key="1">
    <source>
        <dbReference type="EMBL" id="KAF7392492.1"/>
    </source>
</evidence>
<name>A0A834N122_VESVU</name>
<dbReference type="Pfam" id="PF09773">
    <property type="entry name" value="Meckelin"/>
    <property type="match status" value="1"/>
</dbReference>
<evidence type="ECO:0000313" key="2">
    <source>
        <dbReference type="Proteomes" id="UP000614350"/>
    </source>
</evidence>
<organism evidence="1 2">
    <name type="scientific">Vespula vulgaris</name>
    <name type="common">Yellow jacket</name>
    <name type="synonym">Wasp</name>
    <dbReference type="NCBI Taxonomy" id="7454"/>
    <lineage>
        <taxon>Eukaryota</taxon>
        <taxon>Metazoa</taxon>
        <taxon>Ecdysozoa</taxon>
        <taxon>Arthropoda</taxon>
        <taxon>Hexapoda</taxon>
        <taxon>Insecta</taxon>
        <taxon>Pterygota</taxon>
        <taxon>Neoptera</taxon>
        <taxon>Endopterygota</taxon>
        <taxon>Hymenoptera</taxon>
        <taxon>Apocrita</taxon>
        <taxon>Aculeata</taxon>
        <taxon>Vespoidea</taxon>
        <taxon>Vespidae</taxon>
        <taxon>Vespinae</taxon>
        <taxon>Vespula</taxon>
    </lineage>
</organism>
<keyword evidence="2" id="KW-1185">Reference proteome</keyword>
<dbReference type="PANTHER" id="PTHR21274:SF0">
    <property type="entry name" value="MECKELIN"/>
    <property type="match status" value="1"/>
</dbReference>
<dbReference type="GO" id="GO:0060271">
    <property type="term" value="P:cilium assembly"/>
    <property type="evidence" value="ECO:0007669"/>
    <property type="project" value="InterPro"/>
</dbReference>
<dbReference type="Proteomes" id="UP000614350">
    <property type="component" value="Unassembled WGS sequence"/>
</dbReference>